<evidence type="ECO:0000313" key="3">
    <source>
        <dbReference type="EMBL" id="MDT7830425.1"/>
    </source>
</evidence>
<dbReference type="RefSeq" id="WP_314016681.1">
    <property type="nucleotide sequence ID" value="NZ_JAVTTP010000001.1"/>
</dbReference>
<feature type="transmembrane region" description="Helical" evidence="2">
    <location>
        <begin position="203"/>
        <end position="223"/>
    </location>
</feature>
<protein>
    <recommendedName>
        <fullName evidence="5">EcsC family protein</fullName>
    </recommendedName>
</protein>
<reference evidence="3 4" key="1">
    <citation type="submission" date="2023-09" db="EMBL/GenBank/DDBJ databases">
        <title>Novel taxa isolated from Blanes Bay.</title>
        <authorList>
            <person name="Rey-Velasco X."/>
            <person name="Lucena T."/>
        </authorList>
    </citation>
    <scope>NUCLEOTIDE SEQUENCE [LARGE SCALE GENOMIC DNA]</scope>
    <source>
        <strain evidence="3 4">S334</strain>
    </source>
</reference>
<feature type="region of interest" description="Disordered" evidence="1">
    <location>
        <begin position="1"/>
        <end position="39"/>
    </location>
</feature>
<dbReference type="EMBL" id="JAVTTP010000001">
    <property type="protein sequence ID" value="MDT7830425.1"/>
    <property type="molecule type" value="Genomic_DNA"/>
</dbReference>
<organism evidence="3 4">
    <name type="scientific">Pricia mediterranea</name>
    <dbReference type="NCBI Taxonomy" id="3076079"/>
    <lineage>
        <taxon>Bacteria</taxon>
        <taxon>Pseudomonadati</taxon>
        <taxon>Bacteroidota</taxon>
        <taxon>Flavobacteriia</taxon>
        <taxon>Flavobacteriales</taxon>
        <taxon>Flavobacteriaceae</taxon>
        <taxon>Pricia</taxon>
    </lineage>
</organism>
<keyword evidence="2" id="KW-1133">Transmembrane helix</keyword>
<name>A0ABU3L9K9_9FLAO</name>
<accession>A0ABU3L9K9</accession>
<keyword evidence="4" id="KW-1185">Reference proteome</keyword>
<comment type="caution">
    <text evidence="3">The sequence shown here is derived from an EMBL/GenBank/DDBJ whole genome shotgun (WGS) entry which is preliminary data.</text>
</comment>
<evidence type="ECO:0008006" key="5">
    <source>
        <dbReference type="Google" id="ProtNLM"/>
    </source>
</evidence>
<proteinExistence type="predicted"/>
<keyword evidence="2" id="KW-0472">Membrane</keyword>
<evidence type="ECO:0000313" key="4">
    <source>
        <dbReference type="Proteomes" id="UP001250656"/>
    </source>
</evidence>
<keyword evidence="2" id="KW-0812">Transmembrane</keyword>
<feature type="transmembrane region" description="Helical" evidence="2">
    <location>
        <begin position="161"/>
        <end position="182"/>
    </location>
</feature>
<gene>
    <name evidence="3" type="ORF">RQM65_17280</name>
</gene>
<sequence length="371" mass="41398">MGGNRRSNELSQQRRVVQVPGDKAVRDQATQRGKAALDDDRVLSQGRAVDVQRMTAGRFPYNDWLIQKFNSISEVGLAEHHYDELHDSMNTEEPLQQLKEDARMLYGVVNDISEDLDRVIARGEVLPDAETDLLLGRLWVCDQAKSVLIIANGSINIARKIGAFTLIGGFIAAEVVGKIALFRHRIGQLKALLEVAKQQTNKAWVKLVLNTSISAITMIFPHLGLATRGGLMLGQLFMDQLLGNPSAADQMRTTADNMIGAYDELEHISFRQKMIAKKTGGAFAVTGFVFDAQDVLEADDNVEVIDKLINDLKQEFKIQILPKISVMKNDLKKLTEEILPRLRMELAQNDLNASSARDELNARMEDTGYRQ</sequence>
<evidence type="ECO:0000256" key="2">
    <source>
        <dbReference type="SAM" id="Phobius"/>
    </source>
</evidence>
<evidence type="ECO:0000256" key="1">
    <source>
        <dbReference type="SAM" id="MobiDB-lite"/>
    </source>
</evidence>
<dbReference type="Proteomes" id="UP001250656">
    <property type="component" value="Unassembled WGS sequence"/>
</dbReference>